<name>A0A921K6G0_9MICC</name>
<sequence>MNATVTVTRLFLSRLFADRQAWLLPVAAFAVVSALSLSVAGGVRFFFTLDQQTVGTMGGFYMVLAALAAVLLVMPVISLAGAAAKLLARRRDERLSSLRLIGASSGLLRTLTIVEASVLATVGSLTGVIGYGMLMPLAGMLRFVGGPIGMAGIWLGLPGLLAVLTVIVVVGVSASIGGLRRVEITPLGVRTRQRPARLHWLRIVAAVVLLIAGQLFANALGAGSMMLLIVMVLVAFAVPMVALHFIGPWLIKIVTSWRLRRATTAEALVAARAVLESPQQAWSQIGGIALTTYIGVVGGAGMSLASIASSGEGSAGMDPIEMNLVADLHTGVLLTMVIAFLLAACSVAITQTAQVLDRASLYQGLRRIGMSSDQLKSCRRRAVFGPLWIVLIFTLIAAVATALPLLGIAVVVAPLSMLVVAVCLALGITLIQVGLLSSTSTLRVVTAN</sequence>
<evidence type="ECO:0000256" key="1">
    <source>
        <dbReference type="SAM" id="Phobius"/>
    </source>
</evidence>
<feature type="transmembrane region" description="Helical" evidence="1">
    <location>
        <begin position="107"/>
        <end position="133"/>
    </location>
</feature>
<dbReference type="AlphaFoldDB" id="A0A921K6G0"/>
<keyword evidence="1" id="KW-0472">Membrane</keyword>
<accession>A0A921K6G0</accession>
<keyword evidence="1" id="KW-1133">Transmembrane helix</keyword>
<organism evidence="2 3">
    <name type="scientific">Enteractinococcus helveticum</name>
    <dbReference type="NCBI Taxonomy" id="1837282"/>
    <lineage>
        <taxon>Bacteria</taxon>
        <taxon>Bacillati</taxon>
        <taxon>Actinomycetota</taxon>
        <taxon>Actinomycetes</taxon>
        <taxon>Micrococcales</taxon>
        <taxon>Micrococcaceae</taxon>
    </lineage>
</organism>
<dbReference type="EMBL" id="DYXC01000005">
    <property type="protein sequence ID" value="HJF13236.1"/>
    <property type="molecule type" value="Genomic_DNA"/>
</dbReference>
<comment type="caution">
    <text evidence="2">The sequence shown here is derived from an EMBL/GenBank/DDBJ whole genome shotgun (WGS) entry which is preliminary data.</text>
</comment>
<reference evidence="2" key="1">
    <citation type="journal article" date="2021" name="PeerJ">
        <title>Extensive microbial diversity within the chicken gut microbiome revealed by metagenomics and culture.</title>
        <authorList>
            <person name="Gilroy R."/>
            <person name="Ravi A."/>
            <person name="Getino M."/>
            <person name="Pursley I."/>
            <person name="Horton D.L."/>
            <person name="Alikhan N.F."/>
            <person name="Baker D."/>
            <person name="Gharbi K."/>
            <person name="Hall N."/>
            <person name="Watson M."/>
            <person name="Adriaenssens E.M."/>
            <person name="Foster-Nyarko E."/>
            <person name="Jarju S."/>
            <person name="Secka A."/>
            <person name="Antonio M."/>
            <person name="Oren A."/>
            <person name="Chaudhuri R.R."/>
            <person name="La Ragione R."/>
            <person name="Hildebrand F."/>
            <person name="Pallen M.J."/>
        </authorList>
    </citation>
    <scope>NUCLEOTIDE SEQUENCE</scope>
    <source>
        <strain evidence="2">ChiHjej13B12-14962</strain>
    </source>
</reference>
<feature type="transmembrane region" description="Helical" evidence="1">
    <location>
        <begin position="417"/>
        <end position="436"/>
    </location>
</feature>
<feature type="transmembrane region" description="Helical" evidence="1">
    <location>
        <begin position="226"/>
        <end position="251"/>
    </location>
</feature>
<evidence type="ECO:0000313" key="3">
    <source>
        <dbReference type="Proteomes" id="UP000703315"/>
    </source>
</evidence>
<feature type="transmembrane region" description="Helical" evidence="1">
    <location>
        <begin position="200"/>
        <end position="220"/>
    </location>
</feature>
<feature type="transmembrane region" description="Helical" evidence="1">
    <location>
        <begin position="328"/>
        <end position="349"/>
    </location>
</feature>
<feature type="transmembrane region" description="Helical" evidence="1">
    <location>
        <begin position="59"/>
        <end position="87"/>
    </location>
</feature>
<evidence type="ECO:0000313" key="2">
    <source>
        <dbReference type="EMBL" id="HJF13236.1"/>
    </source>
</evidence>
<feature type="transmembrane region" description="Helical" evidence="1">
    <location>
        <begin position="285"/>
        <end position="308"/>
    </location>
</feature>
<feature type="transmembrane region" description="Helical" evidence="1">
    <location>
        <begin position="21"/>
        <end position="47"/>
    </location>
</feature>
<feature type="transmembrane region" description="Helical" evidence="1">
    <location>
        <begin position="387"/>
        <end position="411"/>
    </location>
</feature>
<keyword evidence="1" id="KW-0812">Transmembrane</keyword>
<feature type="transmembrane region" description="Helical" evidence="1">
    <location>
        <begin position="153"/>
        <end position="179"/>
    </location>
</feature>
<gene>
    <name evidence="2" type="ORF">K8V32_00325</name>
</gene>
<dbReference type="Proteomes" id="UP000703315">
    <property type="component" value="Unassembled WGS sequence"/>
</dbReference>
<proteinExistence type="predicted"/>
<protein>
    <submittedName>
        <fullName evidence="2">Permease</fullName>
    </submittedName>
</protein>
<dbReference type="RefSeq" id="WP_303901189.1">
    <property type="nucleotide sequence ID" value="NZ_DYXC01000005.1"/>
</dbReference>
<reference evidence="2" key="2">
    <citation type="submission" date="2021-09" db="EMBL/GenBank/DDBJ databases">
        <authorList>
            <person name="Gilroy R."/>
        </authorList>
    </citation>
    <scope>NUCLEOTIDE SEQUENCE</scope>
    <source>
        <strain evidence="2">ChiHjej13B12-14962</strain>
    </source>
</reference>